<protein>
    <submittedName>
        <fullName evidence="2">Reverse transcriptase (RNA-dependent DNA polymerase)</fullName>
    </submittedName>
</protein>
<dbReference type="GO" id="GO:0003964">
    <property type="term" value="F:RNA-directed DNA polymerase activity"/>
    <property type="evidence" value="ECO:0007669"/>
    <property type="project" value="UniProtKB-KW"/>
</dbReference>
<dbReference type="Gene3D" id="1.10.3210.10">
    <property type="entry name" value="Hypothetical protein af1432"/>
    <property type="match status" value="1"/>
</dbReference>
<dbReference type="RefSeq" id="WP_055276073.1">
    <property type="nucleotide sequence ID" value="NZ_CYZV01000012.1"/>
</dbReference>
<dbReference type="OrthoDB" id="1837345at2"/>
<feature type="domain" description="Reverse transcriptase" evidence="1">
    <location>
        <begin position="1"/>
        <end position="349"/>
    </location>
</feature>
<evidence type="ECO:0000313" key="3">
    <source>
        <dbReference type="Proteomes" id="UP000095558"/>
    </source>
</evidence>
<dbReference type="Pfam" id="PF00078">
    <property type="entry name" value="RVT_1"/>
    <property type="match status" value="1"/>
</dbReference>
<dbReference type="Pfam" id="PF24391">
    <property type="entry name" value="HD-CE"/>
    <property type="match status" value="1"/>
</dbReference>
<evidence type="ECO:0000313" key="2">
    <source>
        <dbReference type="EMBL" id="CUO07165.1"/>
    </source>
</evidence>
<keyword evidence="2" id="KW-0808">Transferase</keyword>
<dbReference type="InterPro" id="IPR000477">
    <property type="entry name" value="RT_dom"/>
</dbReference>
<dbReference type="Proteomes" id="UP000095558">
    <property type="component" value="Unassembled WGS sequence"/>
</dbReference>
<reference evidence="2 3" key="1">
    <citation type="submission" date="2015-09" db="EMBL/GenBank/DDBJ databases">
        <authorList>
            <consortium name="Pathogen Informatics"/>
        </authorList>
    </citation>
    <scope>NUCLEOTIDE SEQUENCE [LARGE SCALE GENOMIC DNA]</scope>
    <source>
        <strain evidence="2 3">2789STDY5834855</strain>
    </source>
</reference>
<dbReference type="SUPFAM" id="SSF56672">
    <property type="entry name" value="DNA/RNA polymerases"/>
    <property type="match status" value="1"/>
</dbReference>
<dbReference type="SUPFAM" id="SSF109604">
    <property type="entry name" value="HD-domain/PDEase-like"/>
    <property type="match status" value="1"/>
</dbReference>
<dbReference type="InterPro" id="IPR056471">
    <property type="entry name" value="HD-CE"/>
</dbReference>
<keyword evidence="2" id="KW-0695">RNA-directed DNA polymerase</keyword>
<dbReference type="EMBL" id="CYZV01000012">
    <property type="protein sequence ID" value="CUO07165.1"/>
    <property type="molecule type" value="Genomic_DNA"/>
</dbReference>
<keyword evidence="2" id="KW-0548">Nucleotidyltransferase</keyword>
<dbReference type="AlphaFoldDB" id="A0A174C5L3"/>
<evidence type="ECO:0000259" key="1">
    <source>
        <dbReference type="PROSITE" id="PS50878"/>
    </source>
</evidence>
<sequence>MSNTINSELFNRIISEENIYNAIYGLDSYIFERNLLSEDDLKRYYRLKDKYDSEFIKEIIFKCKNKLEEVILDDSKLFDIQVFFKIKKYVKENDKVIFRPVHSADLVTQICIVCLLNVIAFDDRSGKRQLSDVSELIPSNFYGNIPSTNVSNVFYSWKEKYKEYTKKVVDTYNLCEKTGKYKFEVCLDLKNFFPSVNPNFIYSILLKKLEIVYKEDEEILKRVLKKTLVFNVLNLQGWEEEYYGDQYEKIKINMKSNKIRPSLGIPQGLPQSYFYGNICMAEIAEITKKYFEGEAFYYVDDSVIYTNDEAGNLKNFIDTIKKLNIKVNKHIEDKINPECREYNYLEYNVLFHEKDKSTFSNILVDEKYGRRFLREIIYGVSTVTFDIATAIDDLQDETIKEKIALYLTAIEREIIFIRGKIKKDEEQDKEEDESKKSYLKLLFRYKKFFKYRLKILDFKKEDYTVDNLKIYYNNYLMNNNELSKDDRAKIFDTFDEEIFSAEASLLIKYAKKDEFAIDVIKRFVKFEEHLTMKINMHNLYFSKVIENQKIDIPQIDYYKNLKLFDNDNIDKFRILTKDKVFKAIEEIVEEYKNGVKNINQDIIYLGYKFDHFMKFIINNSDKMKREILNSILSKIFYVTVSDELSIFKYNGRTLEYYELRILVFLRNKSSKSDEAINFINKVTIEAKTERTQEKVDYSIMEVLDIFNTYVKEPYYIDQLIITHKYIMSVWKNGSKHLYFYTLHNQEHSVELISSCVSICKSIDFLKVKNIDYYILFLACYFHDISMIIQPDPNKVLEDDYQARIILNEYNQLLREIENSTNLEEKNNKIYKLILKSYKEMESFLENLVRSNHTKDSAYFIRKYKDLKYIEPTTKDIVAKVSEAHGYNEWDVYGIKSTGELESVNVKFLMILLRLADLMDMSKDRVSINIMKLNIGQMDSTSQFHWISHAAIDRCNIKSTYEYSVTREDVATYLDKDFFIENCEIHLFLNTQNLMSINKIEKCEGIKCKLNKEQDEITIKMMNKSNDEIKCDNQCNLMCRWMNVKNEYLINELKALDRYVSRNNDNNFMTNFYVKIHMVNSNRIEQSDLDKVLDYLKV</sequence>
<gene>
    <name evidence="2" type="ORF">ERS852470_01372</name>
</gene>
<proteinExistence type="predicted"/>
<accession>A0A174C5L3</accession>
<name>A0A174C5L3_9CLOT</name>
<dbReference type="PROSITE" id="PS50878">
    <property type="entry name" value="RT_POL"/>
    <property type="match status" value="1"/>
</dbReference>
<organism evidence="2 3">
    <name type="scientific">Clostridium disporicum</name>
    <dbReference type="NCBI Taxonomy" id="84024"/>
    <lineage>
        <taxon>Bacteria</taxon>
        <taxon>Bacillati</taxon>
        <taxon>Bacillota</taxon>
        <taxon>Clostridia</taxon>
        <taxon>Eubacteriales</taxon>
        <taxon>Clostridiaceae</taxon>
        <taxon>Clostridium</taxon>
    </lineage>
</organism>
<dbReference type="InterPro" id="IPR043502">
    <property type="entry name" value="DNA/RNA_pol_sf"/>
</dbReference>